<dbReference type="STRING" id="28573.A0A0U1LQI1"/>
<keyword evidence="8 15" id="KW-0732">Signal</keyword>
<dbReference type="EC" id="3.4.16.-" evidence="15"/>
<feature type="region of interest" description="Disordered" evidence="16">
    <location>
        <begin position="570"/>
        <end position="609"/>
    </location>
</feature>
<evidence type="ECO:0000256" key="10">
    <source>
        <dbReference type="ARBA" id="ARBA00022989"/>
    </source>
</evidence>
<dbReference type="PRINTS" id="PR00724">
    <property type="entry name" value="CRBOXYPTASEC"/>
</dbReference>
<feature type="compositionally biased region" description="Basic and acidic residues" evidence="16">
    <location>
        <begin position="476"/>
        <end position="488"/>
    </location>
</feature>
<evidence type="ECO:0000256" key="11">
    <source>
        <dbReference type="ARBA" id="ARBA00023034"/>
    </source>
</evidence>
<feature type="transmembrane region" description="Helical" evidence="17">
    <location>
        <begin position="504"/>
        <end position="521"/>
    </location>
</feature>
<dbReference type="PANTHER" id="PTHR11802">
    <property type="entry name" value="SERINE PROTEASE FAMILY S10 SERINE CARBOXYPEPTIDASE"/>
    <property type="match status" value="1"/>
</dbReference>
<dbReference type="Proteomes" id="UP000054383">
    <property type="component" value="Unassembled WGS sequence"/>
</dbReference>
<keyword evidence="13" id="KW-0325">Glycoprotein</keyword>
<evidence type="ECO:0000256" key="8">
    <source>
        <dbReference type="ARBA" id="ARBA00022729"/>
    </source>
</evidence>
<comment type="subcellular location">
    <subcellularLocation>
        <location evidence="2">Golgi apparatus</location>
        <location evidence="2">trans-Golgi network membrane</location>
        <topology evidence="2">Single-pass type I membrane protein</topology>
    </subcellularLocation>
</comment>
<evidence type="ECO:0000256" key="3">
    <source>
        <dbReference type="ARBA" id="ARBA00009431"/>
    </source>
</evidence>
<keyword evidence="10 17" id="KW-1133">Transmembrane helix</keyword>
<evidence type="ECO:0000256" key="14">
    <source>
        <dbReference type="ARBA" id="ARBA00037042"/>
    </source>
</evidence>
<dbReference type="OMA" id="EMADQFV"/>
<dbReference type="GO" id="GO:0006508">
    <property type="term" value="P:proteolysis"/>
    <property type="evidence" value="ECO:0007669"/>
    <property type="project" value="UniProtKB-KW"/>
</dbReference>
<name>A0A0U1LQI1_TALIS</name>
<feature type="region of interest" description="Disordered" evidence="16">
    <location>
        <begin position="457"/>
        <end position="488"/>
    </location>
</feature>
<dbReference type="FunFam" id="3.40.50.1820:FF:000121">
    <property type="entry name" value="Carboxypeptidase D"/>
    <property type="match status" value="1"/>
</dbReference>
<dbReference type="GO" id="GO:0006915">
    <property type="term" value="P:apoptotic process"/>
    <property type="evidence" value="ECO:0007669"/>
    <property type="project" value="UniProtKB-KW"/>
</dbReference>
<comment type="function">
    <text evidence="14">Protease with a carboxypeptidase B-like function involved in the C-terminal processing of the lysine and arginine residues from protein precursors. Promotes cell fusion and is involved in the programmed cell death.</text>
</comment>
<dbReference type="SUPFAM" id="SSF53474">
    <property type="entry name" value="alpha/beta-Hydrolases"/>
    <property type="match status" value="1"/>
</dbReference>
<organism evidence="18 19">
    <name type="scientific">Talaromyces islandicus</name>
    <name type="common">Penicillium islandicum</name>
    <dbReference type="NCBI Taxonomy" id="28573"/>
    <lineage>
        <taxon>Eukaryota</taxon>
        <taxon>Fungi</taxon>
        <taxon>Dikarya</taxon>
        <taxon>Ascomycota</taxon>
        <taxon>Pezizomycotina</taxon>
        <taxon>Eurotiomycetes</taxon>
        <taxon>Eurotiomycetidae</taxon>
        <taxon>Eurotiales</taxon>
        <taxon>Trichocomaceae</taxon>
        <taxon>Talaromyces</taxon>
        <taxon>Talaromyces sect. Islandici</taxon>
    </lineage>
</organism>
<keyword evidence="7" id="KW-0053">Apoptosis</keyword>
<dbReference type="OrthoDB" id="443318at2759"/>
<keyword evidence="6 17" id="KW-0812">Transmembrane</keyword>
<keyword evidence="5 15" id="KW-0645">Protease</keyword>
<evidence type="ECO:0000256" key="6">
    <source>
        <dbReference type="ARBA" id="ARBA00022692"/>
    </source>
</evidence>
<sequence length="609" mass="68986">MLQKLLLLLLGSPIGAVAQSAADYYVKSLPGQPDGPFLKMHAGHVEVDPETNGNLFFWHFENRHIANRQRTVLWLNGGPGCSSMDGALMEIGPYRLQDDHTLVNNNGSWNEFANLLFVDQPVGTGFSYVNTNSYIHDLDHMANHMIIFLEKWFALFPEYQSDDLYIAGESYAGQYIPYIAKAIIDRNKQGPDTPWNLKGIMIGNGWISPIDQYPSYLKFAYAEGLIKEGDEISTLLEKQQKRCFELLSTDDAKDRVDFGECENILQDLLSWTTSDGKCTNMYDVRLREDDTCGTSWPPDLTSMTPYLRRPDVAQALNLNHDKSTGWQECADKVGANFRIGKSIPSIQILPEVIESGVHVLLFSGDKDLICNHLGTEQMIHNMKWNGGTGFETSPGVWAPRRGWTFDDEPAGYYQQARNLTYILFYNASHMVPYDWPRRSRDMLDRFINVNITSIGGSPGDSRLDGEKLPETTVGGHKNETTSTEHEDEKLKDAEWKAYTKSGEAALIVVIIGVSIWGYLIYRSRRQRHGYRSVYKDATSPDGSSTLLNRFRKNERLGERDLEATDFDESELDRLDRTPNMEPEHYIIDDDEELVDSHETPHGGSHSQGK</sequence>
<dbReference type="InterPro" id="IPR001563">
    <property type="entry name" value="Peptidase_S10"/>
</dbReference>
<evidence type="ECO:0000313" key="19">
    <source>
        <dbReference type="Proteomes" id="UP000054383"/>
    </source>
</evidence>
<gene>
    <name evidence="18" type="ORF">PISL3812_02650</name>
</gene>
<evidence type="ECO:0000256" key="15">
    <source>
        <dbReference type="RuleBase" id="RU361156"/>
    </source>
</evidence>
<dbReference type="InterPro" id="IPR029058">
    <property type="entry name" value="AB_hydrolase_fold"/>
</dbReference>
<feature type="chain" id="PRO_5006521501" description="Carboxypeptidase" evidence="15">
    <location>
        <begin position="19"/>
        <end position="609"/>
    </location>
</feature>
<evidence type="ECO:0000256" key="17">
    <source>
        <dbReference type="SAM" id="Phobius"/>
    </source>
</evidence>
<evidence type="ECO:0000256" key="12">
    <source>
        <dbReference type="ARBA" id="ARBA00023136"/>
    </source>
</evidence>
<dbReference type="PANTHER" id="PTHR11802:SF190">
    <property type="entry name" value="PHEROMONE-PROCESSING CARBOXYPEPTIDASE KEX1"/>
    <property type="match status" value="1"/>
</dbReference>
<dbReference type="GO" id="GO:0004185">
    <property type="term" value="F:serine-type carboxypeptidase activity"/>
    <property type="evidence" value="ECO:0007669"/>
    <property type="project" value="UniProtKB-UniRule"/>
</dbReference>
<dbReference type="EMBL" id="CVMT01000002">
    <property type="protein sequence ID" value="CRG85605.1"/>
    <property type="molecule type" value="Genomic_DNA"/>
</dbReference>
<dbReference type="GO" id="GO:0005802">
    <property type="term" value="C:trans-Golgi network"/>
    <property type="evidence" value="ECO:0007669"/>
    <property type="project" value="TreeGrafter"/>
</dbReference>
<keyword evidence="12 17" id="KW-0472">Membrane</keyword>
<reference evidence="18 19" key="1">
    <citation type="submission" date="2015-04" db="EMBL/GenBank/DDBJ databases">
        <authorList>
            <person name="Syromyatnikov M.Y."/>
            <person name="Popov V.N."/>
        </authorList>
    </citation>
    <scope>NUCLEOTIDE SEQUENCE [LARGE SCALE GENOMIC DNA]</scope>
    <source>
        <strain evidence="18">WF-38-12</strain>
    </source>
</reference>
<evidence type="ECO:0000256" key="1">
    <source>
        <dbReference type="ARBA" id="ARBA00001003"/>
    </source>
</evidence>
<evidence type="ECO:0000256" key="7">
    <source>
        <dbReference type="ARBA" id="ARBA00022703"/>
    </source>
</evidence>
<comment type="catalytic activity">
    <reaction evidence="1">
        <text>Preferential release of a C-terminal arginine or lysine residue.</text>
        <dbReference type="EC" id="3.4.16.6"/>
    </reaction>
</comment>
<feature type="signal peptide" evidence="15">
    <location>
        <begin position="1"/>
        <end position="18"/>
    </location>
</feature>
<keyword evidence="19" id="KW-1185">Reference proteome</keyword>
<evidence type="ECO:0000256" key="4">
    <source>
        <dbReference type="ARBA" id="ARBA00022645"/>
    </source>
</evidence>
<keyword evidence="4 15" id="KW-0121">Carboxypeptidase</keyword>
<accession>A0A0U1LQI1</accession>
<evidence type="ECO:0000256" key="2">
    <source>
        <dbReference type="ARBA" id="ARBA00004393"/>
    </source>
</evidence>
<evidence type="ECO:0000256" key="16">
    <source>
        <dbReference type="SAM" id="MobiDB-lite"/>
    </source>
</evidence>
<comment type="similarity">
    <text evidence="3 15">Belongs to the peptidase S10 family.</text>
</comment>
<evidence type="ECO:0000256" key="5">
    <source>
        <dbReference type="ARBA" id="ARBA00022670"/>
    </source>
</evidence>
<keyword evidence="11" id="KW-0333">Golgi apparatus</keyword>
<evidence type="ECO:0000313" key="18">
    <source>
        <dbReference type="EMBL" id="CRG85605.1"/>
    </source>
</evidence>
<dbReference type="InterPro" id="IPR018202">
    <property type="entry name" value="Ser_caboxypep_ser_AS"/>
</dbReference>
<feature type="compositionally biased region" description="Basic and acidic residues" evidence="16">
    <location>
        <begin position="571"/>
        <end position="587"/>
    </location>
</feature>
<dbReference type="AlphaFoldDB" id="A0A0U1LQI1"/>
<evidence type="ECO:0000256" key="13">
    <source>
        <dbReference type="ARBA" id="ARBA00023180"/>
    </source>
</evidence>
<dbReference type="PROSITE" id="PS00131">
    <property type="entry name" value="CARBOXYPEPT_SER_SER"/>
    <property type="match status" value="1"/>
</dbReference>
<protein>
    <recommendedName>
        <fullName evidence="15">Carboxypeptidase</fullName>
        <ecNumber evidence="15">3.4.16.-</ecNumber>
    </recommendedName>
</protein>
<proteinExistence type="inferred from homology"/>
<keyword evidence="9 15" id="KW-0378">Hydrolase</keyword>
<dbReference type="Pfam" id="PF00450">
    <property type="entry name" value="Peptidase_S10"/>
    <property type="match status" value="1"/>
</dbReference>
<dbReference type="Gene3D" id="3.40.50.1820">
    <property type="entry name" value="alpha/beta hydrolase"/>
    <property type="match status" value="1"/>
</dbReference>
<evidence type="ECO:0000256" key="9">
    <source>
        <dbReference type="ARBA" id="ARBA00022801"/>
    </source>
</evidence>